<organism evidence="1 2">
    <name type="scientific">Seriola dumerili</name>
    <name type="common">Greater amberjack</name>
    <name type="synonym">Caranx dumerili</name>
    <dbReference type="NCBI Taxonomy" id="41447"/>
    <lineage>
        <taxon>Eukaryota</taxon>
        <taxon>Metazoa</taxon>
        <taxon>Chordata</taxon>
        <taxon>Craniata</taxon>
        <taxon>Vertebrata</taxon>
        <taxon>Euteleostomi</taxon>
        <taxon>Actinopterygii</taxon>
        <taxon>Neopterygii</taxon>
        <taxon>Teleostei</taxon>
        <taxon>Neoteleostei</taxon>
        <taxon>Acanthomorphata</taxon>
        <taxon>Carangaria</taxon>
        <taxon>Carangiformes</taxon>
        <taxon>Carangidae</taxon>
        <taxon>Seriola</taxon>
    </lineage>
</organism>
<evidence type="ECO:0000313" key="2">
    <source>
        <dbReference type="Proteomes" id="UP000261420"/>
    </source>
</evidence>
<dbReference type="Gene3D" id="1.20.1250.10">
    <property type="match status" value="1"/>
</dbReference>
<reference evidence="1" key="1">
    <citation type="submission" date="2025-08" db="UniProtKB">
        <authorList>
            <consortium name="Ensembl"/>
        </authorList>
    </citation>
    <scope>IDENTIFICATION</scope>
</reference>
<name>A0A3B4UQF2_SERDU</name>
<dbReference type="GeneTree" id="ENSGT00940000176985"/>
<dbReference type="Proteomes" id="UP000261420">
    <property type="component" value="Unplaced"/>
</dbReference>
<reference evidence="1" key="2">
    <citation type="submission" date="2025-09" db="UniProtKB">
        <authorList>
            <consortium name="Ensembl"/>
        </authorList>
    </citation>
    <scope>IDENTIFICATION</scope>
</reference>
<accession>A0A3B4UQF2</accession>
<dbReference type="AlphaFoldDB" id="A0A3B4UQF2"/>
<keyword evidence="2" id="KW-1185">Reference proteome</keyword>
<evidence type="ECO:0000313" key="1">
    <source>
        <dbReference type="Ensembl" id="ENSSDUP00000020689.1"/>
    </source>
</evidence>
<proteinExistence type="predicted"/>
<protein>
    <submittedName>
        <fullName evidence="1">Uncharacterized protein</fullName>
    </submittedName>
</protein>
<dbReference type="Ensembl" id="ENSSDUT00000021064.1">
    <property type="protein sequence ID" value="ENSSDUP00000020689.1"/>
    <property type="gene ID" value="ENSSDUG00000015073.1"/>
</dbReference>
<sequence length="163" mass="18379">MVKDLHVCQHTASQDQRVRKLMETEIGTEPLFDSVTRSINTSCQKKEDIMLINATLGVYMSIFSSILQHSHDHTGTSTLLGQVPVSDRSKVKSWVKQLQEETKVLRRELVKVNNNQEDMLRELTKIKVDDPIDQRRALAEFQAVSRAASLLGNVSTATSSHPH</sequence>
<dbReference type="OMA" id="NTSCQVR"/>
<dbReference type="InterPro" id="IPR009079">
    <property type="entry name" value="4_helix_cytokine-like_core"/>
</dbReference>